<feature type="transmembrane region" description="Helical" evidence="1">
    <location>
        <begin position="55"/>
        <end position="75"/>
    </location>
</feature>
<evidence type="ECO:0000313" key="2">
    <source>
        <dbReference type="EMBL" id="AGC72339.1"/>
    </source>
</evidence>
<keyword evidence="1" id="KW-0472">Membrane</keyword>
<dbReference type="EMBL" id="JX649899">
    <property type="protein sequence ID" value="AGC72339.1"/>
    <property type="molecule type" value="Genomic_DNA"/>
</dbReference>
<dbReference type="AlphaFoldDB" id="L7VXI7"/>
<dbReference type="GO" id="GO:0016787">
    <property type="term" value="F:hydrolase activity"/>
    <property type="evidence" value="ECO:0007669"/>
    <property type="project" value="UniProtKB-KW"/>
</dbReference>
<accession>L7VXI7</accession>
<feature type="transmembrane region" description="Helical" evidence="1">
    <location>
        <begin position="141"/>
        <end position="157"/>
    </location>
</feature>
<reference evidence="2" key="1">
    <citation type="submission" date="2012-09" db="EMBL/GenBank/DDBJ databases">
        <title>Metagenomic Characterization of a Microbial Community in Wastewater Detects High Levels of Antibiotic Resistance.</title>
        <authorList>
            <person name="Abrams M."/>
            <person name="Caldwell A."/>
            <person name="Vandaei E."/>
            <person name="Lee W."/>
            <person name="Perrott J."/>
            <person name="Khan S.Y."/>
            <person name="Ta J."/>
            <person name="Romero D."/>
            <person name="Nguyen V."/>
            <person name="Pourmand N."/>
            <person name="Ouverney C.C."/>
        </authorList>
    </citation>
    <scope>NUCLEOTIDE SEQUENCE</scope>
</reference>
<name>L7VXI7_9BACT</name>
<sequence length="181" mass="21522">MLPPSHVAYTWLTMSLAEEYLAVPPATDYRLLALAAIGPDLLDKPLAWAYFYKRYRSAVLFAHTLLAHLSFCLVTSRAFPHLWRYTLAFIGHIFLDRLWYFPDTFYWPLRGWRFHVWGKGGGEQQDIGRAYWVTFTRRPELWGWEVGGVVALAWFIWRHRLYRRQALWQFLLTGRVQRPSD</sequence>
<keyword evidence="2" id="KW-0378">Hydrolase</keyword>
<keyword evidence="1" id="KW-1133">Transmembrane helix</keyword>
<proteinExistence type="predicted"/>
<evidence type="ECO:0000256" key="1">
    <source>
        <dbReference type="SAM" id="Phobius"/>
    </source>
</evidence>
<keyword evidence="1" id="KW-0812">Transmembrane</keyword>
<organism evidence="2">
    <name type="scientific">uncultured bacterium A1Q1_fos_2004</name>
    <dbReference type="NCBI Taxonomy" id="1256557"/>
    <lineage>
        <taxon>Bacteria</taxon>
        <taxon>environmental samples</taxon>
    </lineage>
</organism>
<protein>
    <submittedName>
        <fullName evidence="2">Putative membrane-bound metal-dependent hydrolase</fullName>
    </submittedName>
</protein>